<dbReference type="InterPro" id="IPR029058">
    <property type="entry name" value="AB_hydrolase_fold"/>
</dbReference>
<evidence type="ECO:0000256" key="4">
    <source>
        <dbReference type="ARBA" id="ARBA00023180"/>
    </source>
</evidence>
<dbReference type="Gene3D" id="3.40.50.1820">
    <property type="entry name" value="alpha/beta hydrolase"/>
    <property type="match status" value="1"/>
</dbReference>
<dbReference type="AlphaFoldDB" id="A0A0K8RN14"/>
<dbReference type="GO" id="GO:0003990">
    <property type="term" value="F:acetylcholinesterase activity"/>
    <property type="evidence" value="ECO:0007669"/>
    <property type="project" value="TreeGrafter"/>
</dbReference>
<dbReference type="SUPFAM" id="SSF53474">
    <property type="entry name" value="alpha/beta-Hydrolases"/>
    <property type="match status" value="1"/>
</dbReference>
<dbReference type="GO" id="GO:0005886">
    <property type="term" value="C:plasma membrane"/>
    <property type="evidence" value="ECO:0007669"/>
    <property type="project" value="TreeGrafter"/>
</dbReference>
<dbReference type="GO" id="GO:0019695">
    <property type="term" value="P:choline metabolic process"/>
    <property type="evidence" value="ECO:0007669"/>
    <property type="project" value="TreeGrafter"/>
</dbReference>
<dbReference type="InterPro" id="IPR002018">
    <property type="entry name" value="CarbesteraseB"/>
</dbReference>
<dbReference type="Pfam" id="PF00135">
    <property type="entry name" value="COesterase"/>
    <property type="match status" value="1"/>
</dbReference>
<evidence type="ECO:0000256" key="1">
    <source>
        <dbReference type="ARBA" id="ARBA00005964"/>
    </source>
</evidence>
<keyword evidence="4" id="KW-0325">Glycoprotein</keyword>
<proteinExistence type="evidence at transcript level"/>
<keyword evidence="3" id="KW-0378">Hydrolase</keyword>
<keyword evidence="2" id="KW-0719">Serine esterase</keyword>
<feature type="domain" description="Carboxylesterase type B" evidence="5">
    <location>
        <begin position="4"/>
        <end position="74"/>
    </location>
</feature>
<comment type="similarity">
    <text evidence="1">Belongs to the type-B carboxylesterase/lipase family.</text>
</comment>
<dbReference type="PANTHER" id="PTHR43918:SF4">
    <property type="entry name" value="CARBOXYLIC ESTER HYDROLASE"/>
    <property type="match status" value="1"/>
</dbReference>
<evidence type="ECO:0000313" key="6">
    <source>
        <dbReference type="EMBL" id="JAA72293.1"/>
    </source>
</evidence>
<accession>A0A0K8RN14</accession>
<dbReference type="EMBL" id="GADI01001515">
    <property type="protein sequence ID" value="JAA72293.1"/>
    <property type="molecule type" value="mRNA"/>
</dbReference>
<dbReference type="InterPro" id="IPR050654">
    <property type="entry name" value="AChE-related_enzymes"/>
</dbReference>
<evidence type="ECO:0000256" key="3">
    <source>
        <dbReference type="ARBA" id="ARBA00022801"/>
    </source>
</evidence>
<organism evidence="6">
    <name type="scientific">Ixodes ricinus</name>
    <name type="common">Common tick</name>
    <name type="synonym">Acarus ricinus</name>
    <dbReference type="NCBI Taxonomy" id="34613"/>
    <lineage>
        <taxon>Eukaryota</taxon>
        <taxon>Metazoa</taxon>
        <taxon>Ecdysozoa</taxon>
        <taxon>Arthropoda</taxon>
        <taxon>Chelicerata</taxon>
        <taxon>Arachnida</taxon>
        <taxon>Acari</taxon>
        <taxon>Parasitiformes</taxon>
        <taxon>Ixodida</taxon>
        <taxon>Ixodoidea</taxon>
        <taxon>Ixodidae</taxon>
        <taxon>Ixodinae</taxon>
        <taxon>Ixodes</taxon>
    </lineage>
</organism>
<dbReference type="PANTHER" id="PTHR43918">
    <property type="entry name" value="ACETYLCHOLINESTERASE"/>
    <property type="match status" value="1"/>
</dbReference>
<evidence type="ECO:0000259" key="5">
    <source>
        <dbReference type="Pfam" id="PF00135"/>
    </source>
</evidence>
<dbReference type="GO" id="GO:0005615">
    <property type="term" value="C:extracellular space"/>
    <property type="evidence" value="ECO:0007669"/>
    <property type="project" value="TreeGrafter"/>
</dbReference>
<evidence type="ECO:0000256" key="2">
    <source>
        <dbReference type="ARBA" id="ARBA00022487"/>
    </source>
</evidence>
<dbReference type="GO" id="GO:0006581">
    <property type="term" value="P:acetylcholine catabolic process"/>
    <property type="evidence" value="ECO:0007669"/>
    <property type="project" value="TreeGrafter"/>
</dbReference>
<protein>
    <submittedName>
        <fullName evidence="6">Putative acetylcholinesterase/butyrylcholinesterase</fullName>
    </submittedName>
</protein>
<sequence length="91" mass="10492">MRLASNRDYSVFYYILNYTSSSSPKKPWYGMTHVDDVLYIFGRPVVEKASSDDQTYSKKLMELWTSFAKHGNNISWRRTSGPSLCLVTSLP</sequence>
<name>A0A0K8RN14_IXORI</name>
<reference evidence="6" key="1">
    <citation type="submission" date="2012-12" db="EMBL/GenBank/DDBJ databases">
        <title>Identification and characterization of a phenylalanine ammonia-lyase gene family in Isatis indigotica Fort.</title>
        <authorList>
            <person name="Liu Q."/>
            <person name="Chen J."/>
            <person name="Zhou X."/>
            <person name="Di P."/>
            <person name="Xiao Y."/>
            <person name="Xuan H."/>
            <person name="Zhang L."/>
            <person name="Chen W."/>
        </authorList>
    </citation>
    <scope>NUCLEOTIDE SEQUENCE</scope>
    <source>
        <tissue evidence="6">Salivary gland</tissue>
    </source>
</reference>